<accession>A0A2A5RUF5</accession>
<dbReference type="Pfam" id="PF17965">
    <property type="entry name" value="MucBP_2"/>
    <property type="match status" value="2"/>
</dbReference>
<evidence type="ECO:0000256" key="3">
    <source>
        <dbReference type="ARBA" id="ARBA00022525"/>
    </source>
</evidence>
<comment type="caution">
    <text evidence="12">The sequence shown here is derived from an EMBL/GenBank/DDBJ whole genome shotgun (WGS) entry which is preliminary data.</text>
</comment>
<dbReference type="InterPro" id="IPR041558">
    <property type="entry name" value="MucBP_2"/>
</dbReference>
<name>A0A2A5RUF5_9LACT</name>
<evidence type="ECO:0000256" key="8">
    <source>
        <dbReference type="SAM" id="Phobius"/>
    </source>
</evidence>
<dbReference type="AlphaFoldDB" id="A0A2A5RUF5"/>
<proteinExistence type="predicted"/>
<evidence type="ECO:0000313" key="12">
    <source>
        <dbReference type="EMBL" id="PCS04432.1"/>
    </source>
</evidence>
<dbReference type="Pfam" id="PF00089">
    <property type="entry name" value="Trypsin"/>
    <property type="match status" value="1"/>
</dbReference>
<dbReference type="GO" id="GO:0006508">
    <property type="term" value="P:proteolysis"/>
    <property type="evidence" value="ECO:0007669"/>
    <property type="project" value="InterPro"/>
</dbReference>
<dbReference type="InterPro" id="IPR011889">
    <property type="entry name" value="Liste_lipo_26"/>
</dbReference>
<feature type="transmembrane region" description="Helical" evidence="8">
    <location>
        <begin position="1173"/>
        <end position="1190"/>
    </location>
</feature>
<gene>
    <name evidence="12" type="ORF">RU86_GL001633</name>
</gene>
<comment type="subcellular location">
    <subcellularLocation>
        <location evidence="1">Cell envelope</location>
    </subcellularLocation>
</comment>
<dbReference type="Gene3D" id="2.60.40.4270">
    <property type="entry name" value="Listeria-Bacteroides repeat domain"/>
    <property type="match status" value="1"/>
</dbReference>
<dbReference type="Pfam" id="PF17966">
    <property type="entry name" value="Muc_B2"/>
    <property type="match status" value="3"/>
</dbReference>
<dbReference type="GO" id="GO:0030313">
    <property type="term" value="C:cell envelope"/>
    <property type="evidence" value="ECO:0007669"/>
    <property type="project" value="UniProtKB-SubCell"/>
</dbReference>
<keyword evidence="5" id="KW-0378">Hydrolase</keyword>
<keyword evidence="6" id="KW-0572">Peptidoglycan-anchor</keyword>
<dbReference type="InterPro" id="IPR042229">
    <property type="entry name" value="Listeria/Bacterioides_rpt_sf"/>
</dbReference>
<feature type="signal peptide" evidence="9">
    <location>
        <begin position="1"/>
        <end position="25"/>
    </location>
</feature>
<dbReference type="SUPFAM" id="SSF52058">
    <property type="entry name" value="L domain-like"/>
    <property type="match status" value="1"/>
</dbReference>
<dbReference type="Gene3D" id="3.10.20.470">
    <property type="match status" value="2"/>
</dbReference>
<dbReference type="Gene3D" id="2.60.40.4300">
    <property type="match status" value="3"/>
</dbReference>
<dbReference type="InterPro" id="IPR009003">
    <property type="entry name" value="Peptidase_S1_PA"/>
</dbReference>
<dbReference type="InterPro" id="IPR041495">
    <property type="entry name" value="Mub_B2"/>
</dbReference>
<dbReference type="Gene3D" id="2.40.10.10">
    <property type="entry name" value="Trypsin-like serine proteases"/>
    <property type="match status" value="2"/>
</dbReference>
<dbReference type="Pfam" id="PF03382">
    <property type="entry name" value="DUF285"/>
    <property type="match status" value="1"/>
</dbReference>
<dbReference type="InterPro" id="IPR001254">
    <property type="entry name" value="Trypsin_dom"/>
</dbReference>
<keyword evidence="5" id="KW-0645">Protease</keyword>
<keyword evidence="8" id="KW-0472">Membrane</keyword>
<feature type="domain" description="Gram-positive cocci surface proteins LPxTG" evidence="11">
    <location>
        <begin position="1164"/>
        <end position="1196"/>
    </location>
</feature>
<dbReference type="InterPro" id="IPR043504">
    <property type="entry name" value="Peptidase_S1_PA_chymotrypsin"/>
</dbReference>
<evidence type="ECO:0000256" key="7">
    <source>
        <dbReference type="SAM" id="MobiDB-lite"/>
    </source>
</evidence>
<evidence type="ECO:0000259" key="10">
    <source>
        <dbReference type="PROSITE" id="PS50240"/>
    </source>
</evidence>
<feature type="compositionally biased region" description="Basic and acidic residues" evidence="7">
    <location>
        <begin position="1125"/>
        <end position="1141"/>
    </location>
</feature>
<feature type="region of interest" description="Disordered" evidence="7">
    <location>
        <begin position="1125"/>
        <end position="1165"/>
    </location>
</feature>
<dbReference type="RefSeq" id="WP_096815379.1">
    <property type="nucleotide sequence ID" value="NZ_JXJW01000033.1"/>
</dbReference>
<evidence type="ECO:0000256" key="5">
    <source>
        <dbReference type="ARBA" id="ARBA00022825"/>
    </source>
</evidence>
<dbReference type="GO" id="GO:0004252">
    <property type="term" value="F:serine-type endopeptidase activity"/>
    <property type="evidence" value="ECO:0007669"/>
    <property type="project" value="InterPro"/>
</dbReference>
<protein>
    <recommendedName>
        <fullName evidence="14">Gram-positive cocci surface proteins LPxTG domain-containing protein</fullName>
    </recommendedName>
</protein>
<evidence type="ECO:0000256" key="2">
    <source>
        <dbReference type="ARBA" id="ARBA00022512"/>
    </source>
</evidence>
<dbReference type="PROSITE" id="PS00134">
    <property type="entry name" value="TRYPSIN_HIS"/>
    <property type="match status" value="1"/>
</dbReference>
<dbReference type="InterPro" id="IPR019931">
    <property type="entry name" value="LPXTG_anchor"/>
</dbReference>
<keyword evidence="3" id="KW-0964">Secreted</keyword>
<sequence length="1196" mass="132495">MKRIYFIIFLLSLNGFLFIQSSVHAEEFNVWDESHWVQADYNWEFPYASAVRLSVKSSCSGAVVGKDYVLTAAHCSRSEKIVLNFGGNKASFGINKAESFYHARSSTYGDYALIKLYTASFNGQRVHIGDLRKPLTLWDKEETKASLKRSRDTAIIGFPARQSQRQIKTWIDTFREKGGNSIVVGNFDGGGGGVSGSPLLNSQGQITSVYHGSSGGKRAFAALVDQNVLKNNTDIGNETSRLYVWKDEATYDQKKKEINPEGEYIEGKNTETISTKDLFALADKSTQPGEKVIGLTDGIRTFNQDSTINMPIGGANLYPVTIKKTWGEVPWNFDDSTGTLTFTGGGNLGGEGTAPWKRNDELKIEASKIRKIVFTQNVKAPSNSNQLFGQGGQSDDAKAKRLSNLEAIDNLNYLDTSEVTDMSYMFAYSGAAHLNVGTFSTSKVTTMHMMFGNNPNLSELDVSNFNLSKVEQLSQFVSYDSNLEKLVMPSASTTSNLNSTYRMLVGNSKLKQIDLSGLDTTSVTDMREMLSGLDRLSSITLGSQTILNSTCDLPDIEKTNNYTGNWIQALSPYKGMGTSSQLTSNYDGSFPGKYIKEKNEQITFDVNRGATSQEPISGTTFEEVNLKNLAKAEHSGYEFLGWFTEAMGGARIPETIVIPEGGVTYYAHWATVEETETKEVTQNIHYNYSGGIKALEDHKASIIFNRNVFIDPDTEEKVYTDWTSQGEADFPSVSSPTIAGYNPSQKEVSAVSHVTGDSENMDIEVIYTTSQEKATVTYIDDTKGQVLYVTHLSGAYEMTDDYRTQPSIETYTSLGYQFISDTYPSDGVKYNQVGKEQHFEVHLRSTGENKVETKVVQRRIQYKYSNGTEALQDFMEIIPFARVITKNEATGQSEYGEWQPLEGIHFFEAVNSPSILGYTSDQPVLDRISSITGNSDDINQTVIYSGNLEYAQVNYIDDTTGESLNVEQLSGTHGTTDNYRTDEKIKYYVELGYKLVSNDYPSGGVVYDQARTKKVFNIHFKHDTTASVVSQNIKQVIHYNYSDGSKALEDYNAQLIFKRKIIFDKVSKTITYGEWSPVNGTHFKAVDSPHISGFKADKASIPMVSDITGTTKDIELFVIYTQQEKAKPDRSDGGETKKPENKSSVNSNEAIKEAHDGDSKKAPLPKTGEGNTLGLALLGCISVGVIIVLLRKKVEK</sequence>
<feature type="compositionally biased region" description="Basic and acidic residues" evidence="7">
    <location>
        <begin position="1150"/>
        <end position="1161"/>
    </location>
</feature>
<feature type="domain" description="Peptidase S1" evidence="10">
    <location>
        <begin position="44"/>
        <end position="251"/>
    </location>
</feature>
<dbReference type="EMBL" id="JXJW01000033">
    <property type="protein sequence ID" value="PCS04432.1"/>
    <property type="molecule type" value="Genomic_DNA"/>
</dbReference>
<dbReference type="SUPFAM" id="SSF50494">
    <property type="entry name" value="Trypsin-like serine proteases"/>
    <property type="match status" value="1"/>
</dbReference>
<dbReference type="NCBIfam" id="TIGR02167">
    <property type="entry name" value="Liste_lipo_26"/>
    <property type="match status" value="2"/>
</dbReference>
<evidence type="ECO:0000256" key="9">
    <source>
        <dbReference type="SAM" id="SignalP"/>
    </source>
</evidence>
<dbReference type="InterPro" id="IPR018114">
    <property type="entry name" value="TRYPSIN_HIS"/>
</dbReference>
<dbReference type="Gene3D" id="3.80.10.10">
    <property type="entry name" value="Ribonuclease Inhibitor"/>
    <property type="match status" value="1"/>
</dbReference>
<evidence type="ECO:0000313" key="13">
    <source>
        <dbReference type="Proteomes" id="UP000218282"/>
    </source>
</evidence>
<dbReference type="Pfam" id="PF09479">
    <property type="entry name" value="Flg_new"/>
    <property type="match status" value="1"/>
</dbReference>
<dbReference type="NCBIfam" id="TIGR01167">
    <property type="entry name" value="LPXTG_anchor"/>
    <property type="match status" value="1"/>
</dbReference>
<evidence type="ECO:0008006" key="14">
    <source>
        <dbReference type="Google" id="ProtNLM"/>
    </source>
</evidence>
<keyword evidence="5" id="KW-0720">Serine protease</keyword>
<dbReference type="InterPro" id="IPR032675">
    <property type="entry name" value="LRR_dom_sf"/>
</dbReference>
<dbReference type="NCBIfam" id="TIGR02543">
    <property type="entry name" value="List_Bact_rpt"/>
    <property type="match status" value="1"/>
</dbReference>
<feature type="chain" id="PRO_5013377552" description="Gram-positive cocci surface proteins LPxTG domain-containing protein" evidence="9">
    <location>
        <begin position="26"/>
        <end position="1196"/>
    </location>
</feature>
<dbReference type="InterPro" id="IPR013378">
    <property type="entry name" value="InlB-like_B-rpt"/>
</dbReference>
<keyword evidence="13" id="KW-1185">Reference proteome</keyword>
<keyword evidence="4 9" id="KW-0732">Signal</keyword>
<dbReference type="PROSITE" id="PS50847">
    <property type="entry name" value="GRAM_POS_ANCHORING"/>
    <property type="match status" value="1"/>
</dbReference>
<keyword evidence="8" id="KW-0812">Transmembrane</keyword>
<reference evidence="12 13" key="1">
    <citation type="submission" date="2014-12" db="EMBL/GenBank/DDBJ databases">
        <title>Draft genome sequences of 10 type strains of Lactococcus.</title>
        <authorList>
            <person name="Sun Z."/>
            <person name="Zhong Z."/>
            <person name="Liu W."/>
            <person name="Zhang W."/>
            <person name="Zhang H."/>
        </authorList>
    </citation>
    <scope>NUCLEOTIDE SEQUENCE [LARGE SCALE GENOMIC DNA]</scope>
    <source>
        <strain evidence="12 13">DSM 6634</strain>
    </source>
</reference>
<evidence type="ECO:0000259" key="11">
    <source>
        <dbReference type="PROSITE" id="PS50847"/>
    </source>
</evidence>
<keyword evidence="2" id="KW-0134">Cell wall</keyword>
<organism evidence="12 13">
    <name type="scientific">Pseudolactococcus piscium</name>
    <dbReference type="NCBI Taxonomy" id="1364"/>
    <lineage>
        <taxon>Bacteria</taxon>
        <taxon>Bacillati</taxon>
        <taxon>Bacillota</taxon>
        <taxon>Bacilli</taxon>
        <taxon>Lactobacillales</taxon>
        <taxon>Streptococcaceae</taxon>
        <taxon>Pseudolactococcus</taxon>
    </lineage>
</organism>
<keyword evidence="8" id="KW-1133">Transmembrane helix</keyword>
<dbReference type="InterPro" id="IPR005046">
    <property type="entry name" value="DUF285"/>
</dbReference>
<evidence type="ECO:0000256" key="6">
    <source>
        <dbReference type="ARBA" id="ARBA00023088"/>
    </source>
</evidence>
<evidence type="ECO:0000256" key="4">
    <source>
        <dbReference type="ARBA" id="ARBA00022729"/>
    </source>
</evidence>
<dbReference type="PROSITE" id="PS50240">
    <property type="entry name" value="TRYPSIN_DOM"/>
    <property type="match status" value="1"/>
</dbReference>
<evidence type="ECO:0000256" key="1">
    <source>
        <dbReference type="ARBA" id="ARBA00004196"/>
    </source>
</evidence>
<dbReference type="Proteomes" id="UP000218282">
    <property type="component" value="Unassembled WGS sequence"/>
</dbReference>